<accession>A0AA39IDE3</accession>
<dbReference type="AlphaFoldDB" id="A0AA39IDE3"/>
<dbReference type="Proteomes" id="UP001175226">
    <property type="component" value="Unassembled WGS sequence"/>
</dbReference>
<evidence type="ECO:0008006" key="3">
    <source>
        <dbReference type="Google" id="ProtNLM"/>
    </source>
</evidence>
<dbReference type="EMBL" id="JAUEPT010000438">
    <property type="protein sequence ID" value="KAK0421590.1"/>
    <property type="molecule type" value="Genomic_DNA"/>
</dbReference>
<keyword evidence="2" id="KW-1185">Reference proteome</keyword>
<organism evidence="1 2">
    <name type="scientific">Armillaria borealis</name>
    <dbReference type="NCBI Taxonomy" id="47425"/>
    <lineage>
        <taxon>Eukaryota</taxon>
        <taxon>Fungi</taxon>
        <taxon>Dikarya</taxon>
        <taxon>Basidiomycota</taxon>
        <taxon>Agaricomycotina</taxon>
        <taxon>Agaricomycetes</taxon>
        <taxon>Agaricomycetidae</taxon>
        <taxon>Agaricales</taxon>
        <taxon>Marasmiineae</taxon>
        <taxon>Physalacriaceae</taxon>
        <taxon>Armillaria</taxon>
    </lineage>
</organism>
<name>A0AA39IDE3_9AGAR</name>
<protein>
    <recommendedName>
        <fullName evidence="3">F-box domain-containing protein</fullName>
    </recommendedName>
</protein>
<sequence>MDGLAPELKDRIVWFASANRADVSTLSLVNHSFLDPSRRYGHHTLRISDSTLPLDPYDMYTPSRKAYLAKCNRRTPGSVARALRDEFHEVGEYVRRVIFDTTYLQTVDVLAMYDLVDHLPRLKEVVLENTDLSFFTTSLCTLLGALDGISMLTLKTCCVDAKSFNILMNGAIAKLQSLSIGARTVGWEGEALAYQWFRDLQFQDLRFLMLHVHHEVDAAVVEPLLLKCGCLTGLVIQLSLTVEGQGAFDFFLRSLATLPRPSLCSVDLLLVYCPRDWPKPTPKSAKTMDNMLCKLIDQDGFQRMVVGFCRVHSSRRVEALAKNLINKGLRELKAKVGGRLLTEENYAYVGNRPEYGLGSKCKPGDRELGFRHILCMDKLAPETIAHILSYAKQSDLRSLALVERRLLSPARKGMFYSLHVTESLPNYALMRSRTYNLYCVRELTFSGAVLSEKDIYGLLKLLRQLPLLRTFTLKGIRLVDHGERLHDLSSALGTVESLNLIRCDMHAPALDAIFQYMHSLVHLSVDGEGQLWLLEDNLDLSVADGLCRLTHLYLETPCLPFDCEANKLDWLKRVVFPELQVLQISIRYDYWLDHVQLLLQWAVNIRHLILDVYPYHCIESRHAERASDHSNCLVSLAGLGHLWSLSIITGLPSLKMVERTLGTLSKAPLQTLSIEFAYCTKRWLRKRAKEFEGVDEAITKAVDLERLNCMEVFSRMHEGWEDPFLCAASVMITERGLPKTKALLGKKIIYSV</sequence>
<reference evidence="1" key="1">
    <citation type="submission" date="2023-06" db="EMBL/GenBank/DDBJ databases">
        <authorList>
            <consortium name="Lawrence Berkeley National Laboratory"/>
            <person name="Ahrendt S."/>
            <person name="Sahu N."/>
            <person name="Indic B."/>
            <person name="Wong-Bajracharya J."/>
            <person name="Merenyi Z."/>
            <person name="Ke H.-M."/>
            <person name="Monk M."/>
            <person name="Kocsube S."/>
            <person name="Drula E."/>
            <person name="Lipzen A."/>
            <person name="Balint B."/>
            <person name="Henrissat B."/>
            <person name="Andreopoulos B."/>
            <person name="Martin F.M."/>
            <person name="Harder C.B."/>
            <person name="Rigling D."/>
            <person name="Ford K.L."/>
            <person name="Foster G.D."/>
            <person name="Pangilinan J."/>
            <person name="Papanicolaou A."/>
            <person name="Barry K."/>
            <person name="LaButti K."/>
            <person name="Viragh M."/>
            <person name="Koriabine M."/>
            <person name="Yan M."/>
            <person name="Riley R."/>
            <person name="Champramary S."/>
            <person name="Plett K.L."/>
            <person name="Tsai I.J."/>
            <person name="Slot J."/>
            <person name="Sipos G."/>
            <person name="Plett J."/>
            <person name="Nagy L.G."/>
            <person name="Grigoriev I.V."/>
        </authorList>
    </citation>
    <scope>NUCLEOTIDE SEQUENCE</scope>
    <source>
        <strain evidence="1">FPL87.14</strain>
    </source>
</reference>
<evidence type="ECO:0000313" key="2">
    <source>
        <dbReference type="Proteomes" id="UP001175226"/>
    </source>
</evidence>
<dbReference type="InterPro" id="IPR032675">
    <property type="entry name" value="LRR_dom_sf"/>
</dbReference>
<comment type="caution">
    <text evidence="1">The sequence shown here is derived from an EMBL/GenBank/DDBJ whole genome shotgun (WGS) entry which is preliminary data.</text>
</comment>
<dbReference type="SUPFAM" id="SSF52047">
    <property type="entry name" value="RNI-like"/>
    <property type="match status" value="1"/>
</dbReference>
<evidence type="ECO:0000313" key="1">
    <source>
        <dbReference type="EMBL" id="KAK0421590.1"/>
    </source>
</evidence>
<proteinExistence type="predicted"/>
<gene>
    <name evidence="1" type="ORF">EV421DRAFT_1747164</name>
</gene>
<dbReference type="Gene3D" id="3.80.10.10">
    <property type="entry name" value="Ribonuclease Inhibitor"/>
    <property type="match status" value="1"/>
</dbReference>